<name>A0AAV2G523_9ROSI</name>
<evidence type="ECO:0000313" key="2">
    <source>
        <dbReference type="EMBL" id="CAL1405369.1"/>
    </source>
</evidence>
<dbReference type="EMBL" id="OZ034821">
    <property type="protein sequence ID" value="CAL1405369.1"/>
    <property type="molecule type" value="Genomic_DNA"/>
</dbReference>
<evidence type="ECO:0000259" key="1">
    <source>
        <dbReference type="Pfam" id="PF13456"/>
    </source>
</evidence>
<protein>
    <recommendedName>
        <fullName evidence="1">RNase H type-1 domain-containing protein</fullName>
    </recommendedName>
</protein>
<sequence length="175" mass="19490">MPSRRRGAWRQNNKSSRIKNVVEYEAVIAGICMSKELAAQKIHVKSDSALVVNQLNGVFEVKEEALEGYVRRVKEMGAWFSEVLFAHIPREENAHADALSKLATAVDFAEDRKVIVTAEAPQEHLIATLSGIGSTSGWMAHIELFLTQGVVPMTLRKPGASYERRPLFHHRGSIV</sequence>
<dbReference type="Pfam" id="PF13456">
    <property type="entry name" value="RVT_3"/>
    <property type="match status" value="1"/>
</dbReference>
<dbReference type="AlphaFoldDB" id="A0AAV2G523"/>
<dbReference type="GO" id="GO:0003676">
    <property type="term" value="F:nucleic acid binding"/>
    <property type="evidence" value="ECO:0007669"/>
    <property type="project" value="InterPro"/>
</dbReference>
<organism evidence="2 3">
    <name type="scientific">Linum trigynum</name>
    <dbReference type="NCBI Taxonomy" id="586398"/>
    <lineage>
        <taxon>Eukaryota</taxon>
        <taxon>Viridiplantae</taxon>
        <taxon>Streptophyta</taxon>
        <taxon>Embryophyta</taxon>
        <taxon>Tracheophyta</taxon>
        <taxon>Spermatophyta</taxon>
        <taxon>Magnoliopsida</taxon>
        <taxon>eudicotyledons</taxon>
        <taxon>Gunneridae</taxon>
        <taxon>Pentapetalae</taxon>
        <taxon>rosids</taxon>
        <taxon>fabids</taxon>
        <taxon>Malpighiales</taxon>
        <taxon>Linaceae</taxon>
        <taxon>Linum</taxon>
    </lineage>
</organism>
<dbReference type="SUPFAM" id="SSF53098">
    <property type="entry name" value="Ribonuclease H-like"/>
    <property type="match status" value="1"/>
</dbReference>
<dbReference type="InterPro" id="IPR002156">
    <property type="entry name" value="RNaseH_domain"/>
</dbReference>
<dbReference type="Proteomes" id="UP001497516">
    <property type="component" value="Chromosome 8"/>
</dbReference>
<dbReference type="PANTHER" id="PTHR48475">
    <property type="entry name" value="RIBONUCLEASE H"/>
    <property type="match status" value="1"/>
</dbReference>
<keyword evidence="3" id="KW-1185">Reference proteome</keyword>
<dbReference type="GO" id="GO:0004523">
    <property type="term" value="F:RNA-DNA hybrid ribonuclease activity"/>
    <property type="evidence" value="ECO:0007669"/>
    <property type="project" value="InterPro"/>
</dbReference>
<accession>A0AAV2G523</accession>
<dbReference type="InterPro" id="IPR012337">
    <property type="entry name" value="RNaseH-like_sf"/>
</dbReference>
<feature type="domain" description="RNase H type-1" evidence="1">
    <location>
        <begin position="16"/>
        <end position="102"/>
    </location>
</feature>
<gene>
    <name evidence="2" type="ORF">LTRI10_LOCUS45161</name>
</gene>
<dbReference type="Gene3D" id="3.30.420.10">
    <property type="entry name" value="Ribonuclease H-like superfamily/Ribonuclease H"/>
    <property type="match status" value="1"/>
</dbReference>
<dbReference type="InterPro" id="IPR036397">
    <property type="entry name" value="RNaseH_sf"/>
</dbReference>
<reference evidence="2 3" key="1">
    <citation type="submission" date="2024-04" db="EMBL/GenBank/DDBJ databases">
        <authorList>
            <person name="Fracassetti M."/>
        </authorList>
    </citation>
    <scope>NUCLEOTIDE SEQUENCE [LARGE SCALE GENOMIC DNA]</scope>
</reference>
<proteinExistence type="predicted"/>
<dbReference type="PANTHER" id="PTHR48475:SF2">
    <property type="entry name" value="RIBONUCLEASE H"/>
    <property type="match status" value="1"/>
</dbReference>
<dbReference type="CDD" id="cd09279">
    <property type="entry name" value="RNase_HI_like"/>
    <property type="match status" value="1"/>
</dbReference>
<evidence type="ECO:0000313" key="3">
    <source>
        <dbReference type="Proteomes" id="UP001497516"/>
    </source>
</evidence>